<organism evidence="1 2">
    <name type="scientific">Cirrhinus molitorella</name>
    <name type="common">mud carp</name>
    <dbReference type="NCBI Taxonomy" id="172907"/>
    <lineage>
        <taxon>Eukaryota</taxon>
        <taxon>Metazoa</taxon>
        <taxon>Chordata</taxon>
        <taxon>Craniata</taxon>
        <taxon>Vertebrata</taxon>
        <taxon>Euteleostomi</taxon>
        <taxon>Actinopterygii</taxon>
        <taxon>Neopterygii</taxon>
        <taxon>Teleostei</taxon>
        <taxon>Ostariophysi</taxon>
        <taxon>Cypriniformes</taxon>
        <taxon>Cyprinidae</taxon>
        <taxon>Labeoninae</taxon>
        <taxon>Labeonini</taxon>
        <taxon>Cirrhinus</taxon>
    </lineage>
</organism>
<keyword evidence="2" id="KW-1185">Reference proteome</keyword>
<protein>
    <submittedName>
        <fullName evidence="1">Uncharacterized protein</fullName>
    </submittedName>
</protein>
<sequence>MRLIKDQLQSLCSEERLSDLLLIDIKRDISVDHSEVINIFKHMAHRRCFKEALKPSDNGSKDFIPIPNGSQGAIVLNYLSRHGILNYLPLMASSTTCPAMASSTTCPGMASSTTCPAMAS</sequence>
<evidence type="ECO:0000313" key="2">
    <source>
        <dbReference type="Proteomes" id="UP001558613"/>
    </source>
</evidence>
<dbReference type="EMBL" id="JAYMGO010000003">
    <property type="protein sequence ID" value="KAL1277451.1"/>
    <property type="molecule type" value="Genomic_DNA"/>
</dbReference>
<gene>
    <name evidence="1" type="ORF">QQF64_024124</name>
</gene>
<reference evidence="1 2" key="1">
    <citation type="submission" date="2023-09" db="EMBL/GenBank/DDBJ databases">
        <authorList>
            <person name="Wang M."/>
        </authorList>
    </citation>
    <scope>NUCLEOTIDE SEQUENCE [LARGE SCALE GENOMIC DNA]</scope>
    <source>
        <strain evidence="1">GT-2023</strain>
        <tissue evidence="1">Liver</tissue>
    </source>
</reference>
<comment type="caution">
    <text evidence="1">The sequence shown here is derived from an EMBL/GenBank/DDBJ whole genome shotgun (WGS) entry which is preliminary data.</text>
</comment>
<dbReference type="Proteomes" id="UP001558613">
    <property type="component" value="Unassembled WGS sequence"/>
</dbReference>
<proteinExistence type="predicted"/>
<accession>A0ABR3NKB9</accession>
<name>A0ABR3NKB9_9TELE</name>
<evidence type="ECO:0000313" key="1">
    <source>
        <dbReference type="EMBL" id="KAL1277451.1"/>
    </source>
</evidence>